<keyword evidence="1" id="KW-0732">Signal</keyword>
<keyword evidence="3" id="KW-1185">Reference proteome</keyword>
<evidence type="ECO:0000313" key="2">
    <source>
        <dbReference type="Ensembl" id="ENSCSAVP00000013598.1"/>
    </source>
</evidence>
<reference evidence="3" key="1">
    <citation type="submission" date="2003-08" db="EMBL/GenBank/DDBJ databases">
        <authorList>
            <person name="Birren B."/>
            <person name="Nusbaum C."/>
            <person name="Abebe A."/>
            <person name="Abouelleil A."/>
            <person name="Adekoya E."/>
            <person name="Ait-zahra M."/>
            <person name="Allen N."/>
            <person name="Allen T."/>
            <person name="An P."/>
            <person name="Anderson M."/>
            <person name="Anderson S."/>
            <person name="Arachchi H."/>
            <person name="Armbruster J."/>
            <person name="Bachantsang P."/>
            <person name="Baldwin J."/>
            <person name="Barry A."/>
            <person name="Bayul T."/>
            <person name="Blitshsteyn B."/>
            <person name="Bloom T."/>
            <person name="Blye J."/>
            <person name="Boguslavskiy L."/>
            <person name="Borowsky M."/>
            <person name="Boukhgalter B."/>
            <person name="Brunache A."/>
            <person name="Butler J."/>
            <person name="Calixte N."/>
            <person name="Calvo S."/>
            <person name="Camarata J."/>
            <person name="Campo K."/>
            <person name="Chang J."/>
            <person name="Cheshatsang Y."/>
            <person name="Citroen M."/>
            <person name="Collymore A."/>
            <person name="Considine T."/>
            <person name="Cook A."/>
            <person name="Cooke P."/>
            <person name="Corum B."/>
            <person name="Cuomo C."/>
            <person name="David R."/>
            <person name="Dawoe T."/>
            <person name="Degray S."/>
            <person name="Dodge S."/>
            <person name="Dooley K."/>
            <person name="Dorje P."/>
            <person name="Dorjee K."/>
            <person name="Dorris L."/>
            <person name="Duffey N."/>
            <person name="Dupes A."/>
            <person name="Elkins T."/>
            <person name="Engels R."/>
            <person name="Erickson J."/>
            <person name="Farina A."/>
            <person name="Faro S."/>
            <person name="Ferreira P."/>
            <person name="Fischer H."/>
            <person name="Fitzgerald M."/>
            <person name="Foley K."/>
            <person name="Gage D."/>
            <person name="Galagan J."/>
            <person name="Gearin G."/>
            <person name="Gnerre S."/>
            <person name="Gnirke A."/>
            <person name="Goyette A."/>
            <person name="Graham J."/>
            <person name="Grandbois E."/>
            <person name="Gyaltsen K."/>
            <person name="Hafez N."/>
            <person name="Hagopian D."/>
            <person name="Hagos B."/>
            <person name="Hall J."/>
            <person name="Hatcher B."/>
            <person name="Heller A."/>
            <person name="Higgins H."/>
            <person name="Honan T."/>
            <person name="Horn A."/>
            <person name="Houde N."/>
            <person name="Hughes L."/>
            <person name="Hulme W."/>
            <person name="Husby E."/>
            <person name="Iliev I."/>
            <person name="Jaffe D."/>
            <person name="Jones C."/>
            <person name="Kamal M."/>
            <person name="Kamat A."/>
            <person name="Kamvysselis M."/>
            <person name="Karlsson E."/>
            <person name="Kells C."/>
            <person name="Kieu A."/>
            <person name="Kisner P."/>
            <person name="Kodira C."/>
            <person name="Kulbokas E."/>
            <person name="Labutti K."/>
            <person name="Lama D."/>
            <person name="Landers T."/>
            <person name="Leger J."/>
            <person name="Levine S."/>
            <person name="Lewis D."/>
            <person name="Lewis T."/>
            <person name="Lindblad-toh K."/>
            <person name="Liu X."/>
            <person name="Lokyitsang T."/>
            <person name="Lokyitsang Y."/>
            <person name="Lucien O."/>
            <person name="Lui A."/>
            <person name="Ma L.J."/>
            <person name="Mabbitt R."/>
            <person name="Macdonald J."/>
            <person name="Maclean C."/>
            <person name="Major J."/>
            <person name="Manning J."/>
            <person name="Marabella R."/>
            <person name="Maru K."/>
            <person name="Matthews C."/>
            <person name="Mauceli E."/>
            <person name="Mccarthy M."/>
            <person name="Mcdonough S."/>
            <person name="Mcghee T."/>
            <person name="Meldrim J."/>
            <person name="Meneus L."/>
            <person name="Mesirov J."/>
            <person name="Mihalev A."/>
            <person name="Mihova T."/>
            <person name="Mikkelsen T."/>
            <person name="Mlenga V."/>
            <person name="Moru K."/>
            <person name="Mozes J."/>
            <person name="Mulrain L."/>
            <person name="Munson G."/>
            <person name="Naylor J."/>
            <person name="Newes C."/>
            <person name="Nguyen C."/>
            <person name="Nguyen N."/>
            <person name="Nguyen T."/>
            <person name="Nicol R."/>
            <person name="Nielsen C."/>
            <person name="Nizzari M."/>
            <person name="Norbu C."/>
            <person name="Norbu N."/>
            <person name="O'donnell P."/>
            <person name="Okoawo O."/>
            <person name="O'leary S."/>
            <person name="Omotosho B."/>
            <person name="O'neill K."/>
            <person name="Osman S."/>
            <person name="Parker S."/>
            <person name="Perrin D."/>
            <person name="Phunkhang P."/>
            <person name="Piqani B."/>
            <person name="Purcell S."/>
            <person name="Rachupka T."/>
            <person name="Ramasamy U."/>
            <person name="Rameau R."/>
            <person name="Ray V."/>
            <person name="Raymond C."/>
            <person name="Retta R."/>
            <person name="Richardson S."/>
            <person name="Rise C."/>
            <person name="Rodriguez J."/>
            <person name="Rogers J."/>
            <person name="Rogov P."/>
            <person name="Rutman M."/>
            <person name="Schupbach R."/>
            <person name="Seaman C."/>
            <person name="Settipalli S."/>
            <person name="Sharpe T."/>
            <person name="Sheridan J."/>
            <person name="Sherpa N."/>
            <person name="Shi J."/>
            <person name="Smirnov S."/>
            <person name="Smith C."/>
            <person name="Sougnez C."/>
            <person name="Spencer B."/>
            <person name="Stalker J."/>
            <person name="Stange-thomann N."/>
            <person name="Stavropoulos S."/>
            <person name="Stetson K."/>
            <person name="Stone C."/>
            <person name="Stone S."/>
            <person name="Stubbs M."/>
            <person name="Talamas J."/>
            <person name="Tchuinga P."/>
            <person name="Tenzing P."/>
            <person name="Tesfaye S."/>
            <person name="Theodore J."/>
            <person name="Thoulutsang Y."/>
            <person name="Topham K."/>
            <person name="Towey S."/>
            <person name="Tsamla T."/>
            <person name="Tsomo N."/>
            <person name="Vallee D."/>
            <person name="Vassiliev H."/>
            <person name="Venkataraman V."/>
            <person name="Vinson J."/>
            <person name="Vo A."/>
            <person name="Wade C."/>
            <person name="Wang S."/>
            <person name="Wangchuk T."/>
            <person name="Wangdi T."/>
            <person name="Whittaker C."/>
            <person name="Wilkinson J."/>
            <person name="Wu Y."/>
            <person name="Wyman D."/>
            <person name="Yadav S."/>
            <person name="Yang S."/>
            <person name="Yang X."/>
            <person name="Yeager S."/>
            <person name="Yee E."/>
            <person name="Young G."/>
            <person name="Zainoun J."/>
            <person name="Zembeck L."/>
            <person name="Zimmer A."/>
            <person name="Zody M."/>
            <person name="Lander E."/>
        </authorList>
    </citation>
    <scope>NUCLEOTIDE SEQUENCE [LARGE SCALE GENOMIC DNA]</scope>
</reference>
<dbReference type="Proteomes" id="UP000007875">
    <property type="component" value="Unassembled WGS sequence"/>
</dbReference>
<accession>H2Z7N6</accession>
<protein>
    <submittedName>
        <fullName evidence="2">Uncharacterized protein</fullName>
    </submittedName>
</protein>
<feature type="chain" id="PRO_5003578541" evidence="1">
    <location>
        <begin position="20"/>
        <end position="515"/>
    </location>
</feature>
<dbReference type="InParanoid" id="H2Z7N6"/>
<feature type="signal peptide" evidence="1">
    <location>
        <begin position="1"/>
        <end position="19"/>
    </location>
</feature>
<organism evidence="2 3">
    <name type="scientific">Ciona savignyi</name>
    <name type="common">Pacific transparent sea squirt</name>
    <dbReference type="NCBI Taxonomy" id="51511"/>
    <lineage>
        <taxon>Eukaryota</taxon>
        <taxon>Metazoa</taxon>
        <taxon>Chordata</taxon>
        <taxon>Tunicata</taxon>
        <taxon>Ascidiacea</taxon>
        <taxon>Phlebobranchia</taxon>
        <taxon>Cionidae</taxon>
        <taxon>Ciona</taxon>
    </lineage>
</organism>
<dbReference type="AlphaFoldDB" id="H2Z7N6"/>
<evidence type="ECO:0000313" key="3">
    <source>
        <dbReference type="Proteomes" id="UP000007875"/>
    </source>
</evidence>
<evidence type="ECO:0000256" key="1">
    <source>
        <dbReference type="SAM" id="SignalP"/>
    </source>
</evidence>
<name>H2Z7N6_CIOSA</name>
<sequence length="515" mass="55932">MNCRFSALIGVILCSAVQCMDVPCRNGDGQLVSLEMCSGVGYCVNNGTHCNAQAQQTSLLIGNDLTKFTASLEEDNDTLDARLFPIGGVPFGGQSITPPVPYGNGQLPTNIPSSLPGGLPPLPEISGLFPGTGGSPPGLGNVGGLPPGLGLPGSLIPGSVGTVFPNTCQNSFPSICGISTYSTNILQLLDAPVNIPYCRRIPCSTSNPMLETDRFACHAVPGCYFDLELANLRRMYPNSVLPGVPVCHLAIRNRKFQYLANQYMQGRGTWNGIYNKCFIEQNKNEIYSPDAGCYVIIVLKYMGIQRKLAGWDGITTEECYLIDGCPVDGGCFHPGQLNQIQVRSGEDETRNSFNSGMNYYGQPKCMEYNPTTSDELLQGYHQCRQAGCVVDPQINSDVLKYNLYRVARTLPANKQAKFWGEVIQNRITPDNYQQFLNKIEQRCVLPGNGIKGYNNLLAYSLTLGVLGSGASVPRSVLPNNPMFQPQCPYQNFGAGLTSLRGKFTGCCERNLCYIP</sequence>
<dbReference type="HOGENOM" id="CLU_040498_0_0_1"/>
<proteinExistence type="predicted"/>
<dbReference type="Ensembl" id="ENSCSAVT00000013754.1">
    <property type="protein sequence ID" value="ENSCSAVP00000013598.1"/>
    <property type="gene ID" value="ENSCSAVG00000007970.1"/>
</dbReference>
<dbReference type="GeneTree" id="ENSGT00940000171123"/>
<reference evidence="2" key="2">
    <citation type="submission" date="2025-08" db="UniProtKB">
        <authorList>
            <consortium name="Ensembl"/>
        </authorList>
    </citation>
    <scope>IDENTIFICATION</scope>
</reference>
<reference evidence="2" key="3">
    <citation type="submission" date="2025-09" db="UniProtKB">
        <authorList>
            <consortium name="Ensembl"/>
        </authorList>
    </citation>
    <scope>IDENTIFICATION</scope>
</reference>